<gene>
    <name evidence="2" type="primary">LOC108857606</name>
</gene>
<accession>A0A6J0NRL5</accession>
<dbReference type="KEGG" id="rsz:108857606"/>
<name>A0A6J0NRL5_RAPSA</name>
<dbReference type="RefSeq" id="XP_018487110.1">
    <property type="nucleotide sequence ID" value="XM_018631608.2"/>
</dbReference>
<sequence>MMSHTFHEFTSFSTSFQWTLQEDRVGHLVSMRTMQTAVGVFGGDGFTDMSDVLPLMVANAGNSNRAAISSSETGRRFMSVSSKTCHCLTMPTSSAGPCAIDDTYLLSVKLFRFMSVKLFRFLLVVLFSS</sequence>
<dbReference type="AlphaFoldDB" id="A0A6J0NRL5"/>
<reference evidence="1" key="1">
    <citation type="journal article" date="2019" name="Database">
        <title>The radish genome database (RadishGD): an integrated information resource for radish genomics.</title>
        <authorList>
            <person name="Yu H.J."/>
            <person name="Baek S."/>
            <person name="Lee Y.J."/>
            <person name="Cho A."/>
            <person name="Mun J.H."/>
        </authorList>
    </citation>
    <scope>NUCLEOTIDE SEQUENCE [LARGE SCALE GENOMIC DNA]</scope>
    <source>
        <strain evidence="1">cv. WK10039</strain>
    </source>
</reference>
<dbReference type="Proteomes" id="UP000504610">
    <property type="component" value="Chromosome 5"/>
</dbReference>
<keyword evidence="1" id="KW-1185">Reference proteome</keyword>
<proteinExistence type="predicted"/>
<evidence type="ECO:0000313" key="1">
    <source>
        <dbReference type="Proteomes" id="UP000504610"/>
    </source>
</evidence>
<reference evidence="2" key="2">
    <citation type="submission" date="2025-08" db="UniProtKB">
        <authorList>
            <consortium name="RefSeq"/>
        </authorList>
    </citation>
    <scope>IDENTIFICATION</scope>
    <source>
        <tissue evidence="2">Leaf</tissue>
    </source>
</reference>
<protein>
    <submittedName>
        <fullName evidence="2">Uncharacterized protein LOC108857606</fullName>
    </submittedName>
</protein>
<dbReference type="GeneID" id="108857606"/>
<dbReference type="OrthoDB" id="496981at2759"/>
<evidence type="ECO:0000313" key="2">
    <source>
        <dbReference type="RefSeq" id="XP_018487110.1"/>
    </source>
</evidence>
<organism evidence="1 2">
    <name type="scientific">Raphanus sativus</name>
    <name type="common">Radish</name>
    <name type="synonym">Raphanus raphanistrum var. sativus</name>
    <dbReference type="NCBI Taxonomy" id="3726"/>
    <lineage>
        <taxon>Eukaryota</taxon>
        <taxon>Viridiplantae</taxon>
        <taxon>Streptophyta</taxon>
        <taxon>Embryophyta</taxon>
        <taxon>Tracheophyta</taxon>
        <taxon>Spermatophyta</taxon>
        <taxon>Magnoliopsida</taxon>
        <taxon>eudicotyledons</taxon>
        <taxon>Gunneridae</taxon>
        <taxon>Pentapetalae</taxon>
        <taxon>rosids</taxon>
        <taxon>malvids</taxon>
        <taxon>Brassicales</taxon>
        <taxon>Brassicaceae</taxon>
        <taxon>Brassiceae</taxon>
        <taxon>Raphanus</taxon>
    </lineage>
</organism>